<dbReference type="Proteomes" id="UP001198163">
    <property type="component" value="Unassembled WGS sequence"/>
</dbReference>
<dbReference type="RefSeq" id="WP_230751980.1">
    <property type="nucleotide sequence ID" value="NZ_JAINWA010000001.1"/>
</dbReference>
<evidence type="ECO:0008006" key="3">
    <source>
        <dbReference type="Google" id="ProtNLM"/>
    </source>
</evidence>
<dbReference type="AlphaFoldDB" id="A0AAE3EGE3"/>
<comment type="caution">
    <text evidence="1">The sequence shown here is derived from an EMBL/GenBank/DDBJ whole genome shotgun (WGS) entry which is preliminary data.</text>
</comment>
<sequence>MVTGTQQTVSVRLSGTSETSAADYAWTSDNPSILQIVDNGGTAVLSGISAGVARVTVKHASCVYPLDITVIISNTLQDAASSPYITSSQNILSVTKGGSSKTLSVTLAGGSESDNQHFCGRLIVEILFSLPRMVKAQS</sequence>
<dbReference type="Gene3D" id="2.60.40.1080">
    <property type="match status" value="1"/>
</dbReference>
<reference evidence="1" key="1">
    <citation type="submission" date="2021-08" db="EMBL/GenBank/DDBJ databases">
        <title>Comparative analyses of Brucepasteria parasyntrophica and Teretinema zuelzerae.</title>
        <authorList>
            <person name="Song Y."/>
            <person name="Brune A."/>
        </authorList>
    </citation>
    <scope>NUCLEOTIDE SEQUENCE</scope>
    <source>
        <strain evidence="1">DSM 1903</strain>
    </source>
</reference>
<accession>A0AAE3EGE3</accession>
<dbReference type="EMBL" id="JAINWA010000001">
    <property type="protein sequence ID" value="MCD1653093.1"/>
    <property type="molecule type" value="Genomic_DNA"/>
</dbReference>
<proteinExistence type="predicted"/>
<evidence type="ECO:0000313" key="1">
    <source>
        <dbReference type="EMBL" id="MCD1653093.1"/>
    </source>
</evidence>
<gene>
    <name evidence="1" type="ORF">K7J14_00005</name>
</gene>
<evidence type="ECO:0000313" key="2">
    <source>
        <dbReference type="Proteomes" id="UP001198163"/>
    </source>
</evidence>
<keyword evidence="2" id="KW-1185">Reference proteome</keyword>
<name>A0AAE3EGE3_9SPIR</name>
<organism evidence="1 2">
    <name type="scientific">Teretinema zuelzerae</name>
    <dbReference type="NCBI Taxonomy" id="156"/>
    <lineage>
        <taxon>Bacteria</taxon>
        <taxon>Pseudomonadati</taxon>
        <taxon>Spirochaetota</taxon>
        <taxon>Spirochaetia</taxon>
        <taxon>Spirochaetales</taxon>
        <taxon>Treponemataceae</taxon>
        <taxon>Teretinema</taxon>
    </lineage>
</organism>
<protein>
    <recommendedName>
        <fullName evidence="3">BIG2 domain-containing protein</fullName>
    </recommendedName>
</protein>